<keyword evidence="3" id="KW-1185">Reference proteome</keyword>
<evidence type="ECO:0000313" key="2">
    <source>
        <dbReference type="EMBL" id="MFC3759960.1"/>
    </source>
</evidence>
<dbReference type="RefSeq" id="WP_205120212.1">
    <property type="nucleotide sequence ID" value="NZ_JAFBCM010000001.1"/>
</dbReference>
<reference evidence="3" key="1">
    <citation type="journal article" date="2019" name="Int. J. Syst. Evol. Microbiol.">
        <title>The Global Catalogue of Microorganisms (GCM) 10K type strain sequencing project: providing services to taxonomists for standard genome sequencing and annotation.</title>
        <authorList>
            <consortium name="The Broad Institute Genomics Platform"/>
            <consortium name="The Broad Institute Genome Sequencing Center for Infectious Disease"/>
            <person name="Wu L."/>
            <person name="Ma J."/>
        </authorList>
    </citation>
    <scope>NUCLEOTIDE SEQUENCE [LARGE SCALE GENOMIC DNA]</scope>
    <source>
        <strain evidence="3">CGMCC 4.7241</strain>
    </source>
</reference>
<comment type="caution">
    <text evidence="2">The sequence shown here is derived from an EMBL/GenBank/DDBJ whole genome shotgun (WGS) entry which is preliminary data.</text>
</comment>
<proteinExistence type="predicted"/>
<organism evidence="2 3">
    <name type="scientific">Tenggerimyces flavus</name>
    <dbReference type="NCBI Taxonomy" id="1708749"/>
    <lineage>
        <taxon>Bacteria</taxon>
        <taxon>Bacillati</taxon>
        <taxon>Actinomycetota</taxon>
        <taxon>Actinomycetes</taxon>
        <taxon>Propionibacteriales</taxon>
        <taxon>Nocardioidaceae</taxon>
        <taxon>Tenggerimyces</taxon>
    </lineage>
</organism>
<gene>
    <name evidence="2" type="ORF">ACFOUW_03865</name>
</gene>
<feature type="compositionally biased region" description="Basic residues" evidence="1">
    <location>
        <begin position="9"/>
        <end position="19"/>
    </location>
</feature>
<evidence type="ECO:0000256" key="1">
    <source>
        <dbReference type="SAM" id="MobiDB-lite"/>
    </source>
</evidence>
<name>A0ABV7Y8G1_9ACTN</name>
<evidence type="ECO:0008006" key="4">
    <source>
        <dbReference type="Google" id="ProtNLM"/>
    </source>
</evidence>
<evidence type="ECO:0000313" key="3">
    <source>
        <dbReference type="Proteomes" id="UP001595699"/>
    </source>
</evidence>
<protein>
    <recommendedName>
        <fullName evidence="4">Fe/B12 periplasmic-binding domain-containing protein</fullName>
    </recommendedName>
</protein>
<dbReference type="SUPFAM" id="SSF53807">
    <property type="entry name" value="Helical backbone' metal receptor"/>
    <property type="match status" value="1"/>
</dbReference>
<dbReference type="Gene3D" id="3.40.50.1980">
    <property type="entry name" value="Nitrogenase molybdenum iron protein domain"/>
    <property type="match status" value="1"/>
</dbReference>
<accession>A0ABV7Y8G1</accession>
<feature type="region of interest" description="Disordered" evidence="1">
    <location>
        <begin position="96"/>
        <end position="124"/>
    </location>
</feature>
<feature type="region of interest" description="Disordered" evidence="1">
    <location>
        <begin position="1"/>
        <end position="21"/>
    </location>
</feature>
<sequence>MTGTTTRRALSRRHRRRPAARAAFGYLPMAKDVQFEGKDTSKVAEAGSTYGEINIEKLAAAKPDLIVTTTYAPDNKKLLYGFKDAAQLTQVRKIAPVRRGPDGGPGRRGGRTLRAAGEGARRRPRGRLRVRGVSREAGRRSAAVAELPAVRAGHLWPWKFASMDYVDQAKAMSQLAGWLTSAEKVA</sequence>
<dbReference type="EMBL" id="JBHRZH010000004">
    <property type="protein sequence ID" value="MFC3759960.1"/>
    <property type="molecule type" value="Genomic_DNA"/>
</dbReference>
<dbReference type="Proteomes" id="UP001595699">
    <property type="component" value="Unassembled WGS sequence"/>
</dbReference>